<evidence type="ECO:0000256" key="5">
    <source>
        <dbReference type="SAM" id="MobiDB-lite"/>
    </source>
</evidence>
<dbReference type="NCBIfam" id="TIGR00730">
    <property type="entry name" value="Rossman fold protein, TIGR00730 family"/>
    <property type="match status" value="1"/>
</dbReference>
<dbReference type="HOGENOM" id="CLU_629614_0_0_5"/>
<dbReference type="InterPro" id="IPR005269">
    <property type="entry name" value="LOG"/>
</dbReference>
<comment type="catalytic activity">
    <reaction evidence="1">
        <text>AMP + H2O = D-ribose 5-phosphate + adenine</text>
        <dbReference type="Rhea" id="RHEA:20129"/>
        <dbReference type="ChEBI" id="CHEBI:15377"/>
        <dbReference type="ChEBI" id="CHEBI:16708"/>
        <dbReference type="ChEBI" id="CHEBI:78346"/>
        <dbReference type="ChEBI" id="CHEBI:456215"/>
        <dbReference type="EC" id="3.2.2.4"/>
    </reaction>
</comment>
<dbReference type="eggNOG" id="COG1611">
    <property type="taxonomic scope" value="Bacteria"/>
</dbReference>
<organism evidence="6 7">
    <name type="scientific">Caulobacter vibrioides (strain ATCC 19089 / CIP 103742 / CB 15)</name>
    <name type="common">Caulobacter crescentus</name>
    <dbReference type="NCBI Taxonomy" id="190650"/>
    <lineage>
        <taxon>Bacteria</taxon>
        <taxon>Pseudomonadati</taxon>
        <taxon>Pseudomonadota</taxon>
        <taxon>Alphaproteobacteria</taxon>
        <taxon>Caulobacterales</taxon>
        <taxon>Caulobacteraceae</taxon>
        <taxon>Caulobacter</taxon>
    </lineage>
</organism>
<gene>
    <name evidence="6" type="ordered locus">CC_1313</name>
</gene>
<dbReference type="Pfam" id="PF03641">
    <property type="entry name" value="Lysine_decarbox"/>
    <property type="match status" value="1"/>
</dbReference>
<feature type="region of interest" description="Disordered" evidence="5">
    <location>
        <begin position="184"/>
        <end position="222"/>
    </location>
</feature>
<comment type="similarity">
    <text evidence="2">Belongs to the LOG family.</text>
</comment>
<proteinExistence type="inferred from homology"/>
<dbReference type="EC" id="3.2.2.4" evidence="3"/>
<dbReference type="Proteomes" id="UP000001816">
    <property type="component" value="Chromosome"/>
</dbReference>
<reference evidence="6 7" key="1">
    <citation type="journal article" date="2001" name="Proc. Natl. Acad. Sci. U.S.A.">
        <title>Complete genome sequence of Caulobacter crescentus.</title>
        <authorList>
            <person name="Nierman W.C."/>
            <person name="Feldblyum T.V."/>
            <person name="Laub M.T."/>
            <person name="Paulsen I.T."/>
            <person name="Nelson K.E."/>
            <person name="Eisen J.A."/>
            <person name="Heidelberg J.F."/>
            <person name="Alley M.R."/>
            <person name="Ohta N."/>
            <person name="Maddock J.R."/>
            <person name="Potocka I."/>
            <person name="Nelson W.C."/>
            <person name="Newton A."/>
            <person name="Stephens C."/>
            <person name="Phadke N.D."/>
            <person name="Ely B."/>
            <person name="DeBoy R.T."/>
            <person name="Dodson R.J."/>
            <person name="Durkin A.S."/>
            <person name="Gwinn M.L."/>
            <person name="Haft D.H."/>
            <person name="Kolonay J.F."/>
            <person name="Smit J."/>
            <person name="Craven M.B."/>
            <person name="Khouri H."/>
            <person name="Shetty J."/>
            <person name="Berry K."/>
            <person name="Utterback T."/>
            <person name="Tran K."/>
            <person name="Wolf A."/>
            <person name="Vamathevan J."/>
            <person name="Ermolaeva M."/>
            <person name="White O."/>
            <person name="Salzberg S.L."/>
            <person name="Venter J.C."/>
            <person name="Shapiro L."/>
            <person name="Fraser C.M."/>
        </authorList>
    </citation>
    <scope>NUCLEOTIDE SEQUENCE [LARGE SCALE GENOMIC DNA]</scope>
    <source>
        <strain evidence="7">ATCC 19089 / CB15</strain>
    </source>
</reference>
<dbReference type="KEGG" id="ccr:CC_1313"/>
<evidence type="ECO:0000256" key="4">
    <source>
        <dbReference type="ARBA" id="ARBA00031983"/>
    </source>
</evidence>
<protein>
    <recommendedName>
        <fullName evidence="4">AMP nucleosidase</fullName>
        <ecNumber evidence="3">3.2.2.4</ecNumber>
    </recommendedName>
    <alternativeName>
        <fullName evidence="4">AMP nucleosidase</fullName>
    </alternativeName>
</protein>
<dbReference type="EnsemblBacteria" id="AAK23294">
    <property type="protein sequence ID" value="AAK23294"/>
    <property type="gene ID" value="CC_1313"/>
</dbReference>
<evidence type="ECO:0000313" key="6">
    <source>
        <dbReference type="EMBL" id="AAK23294.1"/>
    </source>
</evidence>
<dbReference type="SUPFAM" id="SSF102405">
    <property type="entry name" value="MCP/YpsA-like"/>
    <property type="match status" value="1"/>
</dbReference>
<name>Q9A8P0_CAUVC</name>
<evidence type="ECO:0000256" key="2">
    <source>
        <dbReference type="ARBA" id="ARBA00006763"/>
    </source>
</evidence>
<dbReference type="STRING" id="190650.CC_1313"/>
<feature type="compositionally biased region" description="Low complexity" evidence="5">
    <location>
        <begin position="21"/>
        <end position="32"/>
    </location>
</feature>
<feature type="compositionally biased region" description="Basic and acidic residues" evidence="5">
    <location>
        <begin position="191"/>
        <end position="200"/>
    </location>
</feature>
<dbReference type="InterPro" id="IPR031100">
    <property type="entry name" value="LOG_fam"/>
</dbReference>
<dbReference type="PANTHER" id="PTHR31223">
    <property type="entry name" value="LOG FAMILY PROTEIN YJL055W"/>
    <property type="match status" value="1"/>
</dbReference>
<evidence type="ECO:0000313" key="7">
    <source>
        <dbReference type="Proteomes" id="UP000001816"/>
    </source>
</evidence>
<dbReference type="Gene3D" id="3.40.50.450">
    <property type="match status" value="1"/>
</dbReference>
<evidence type="ECO:0000256" key="3">
    <source>
        <dbReference type="ARBA" id="ARBA00011985"/>
    </source>
</evidence>
<dbReference type="SMR" id="Q9A8P0"/>
<accession>Q9A8P0</accession>
<dbReference type="PATRIC" id="fig|190650.5.peg.1340"/>
<evidence type="ECO:0000256" key="1">
    <source>
        <dbReference type="ARBA" id="ARBA00000274"/>
    </source>
</evidence>
<feature type="region of interest" description="Disordered" evidence="5">
    <location>
        <begin position="19"/>
        <end position="77"/>
    </location>
</feature>
<dbReference type="EMBL" id="AE005673">
    <property type="protein sequence ID" value="AAK23294.1"/>
    <property type="molecule type" value="Genomic_DNA"/>
</dbReference>
<keyword evidence="7" id="KW-1185">Reference proteome</keyword>
<sequence>MRAAGHRILHRDEEAAFVIGAPPAADDPVNPDIEARARRSDSRHHRAAGPVDIDRQDPGRAGRGSEAPCARASPQQGHLPLFRDHDVAFRLHGPAITGHGKAEQSNARLDGNSHAPPPLGVRLAQHDLTVRRAQPDISLWQRSARQGHAAARALHAFQRWRRKIAGLGAIDLLRALRVPLPARVASRQQRRRGDDKDRWLETPGANPDHAASNRNEPVARDPRAPLSCVEWTTMSDESRRLSAVCVYCGSSNDADPSYIAAAFSIGESFAKAGLKLVYGGGGVGLMGATARGAHTAGGAVLGIIPSFLRGREQPFDDVETVVVDNMHERKMMMFERSDAFVVLPGGIGTLEEIVELLSWRRLDLHQKPIVFHNPGGFWDPLFVLIRHTIDQGLTPPDLANAWRAVERAEDVTPALLAWDAEIYQSGAPDTLRRLT</sequence>
<dbReference type="PIR" id="B87412">
    <property type="entry name" value="B87412"/>
</dbReference>
<dbReference type="GO" id="GO:0009691">
    <property type="term" value="P:cytokinin biosynthetic process"/>
    <property type="evidence" value="ECO:0007669"/>
    <property type="project" value="InterPro"/>
</dbReference>
<dbReference type="PANTHER" id="PTHR31223:SF70">
    <property type="entry name" value="LOG FAMILY PROTEIN YJL055W"/>
    <property type="match status" value="1"/>
</dbReference>
<dbReference type="AlphaFoldDB" id="Q9A8P0"/>
<dbReference type="GO" id="GO:0008714">
    <property type="term" value="F:AMP nucleosidase activity"/>
    <property type="evidence" value="ECO:0007669"/>
    <property type="project" value="UniProtKB-EC"/>
</dbReference>
<dbReference type="BioCyc" id="CAULO:CC1313-MONOMER"/>
<dbReference type="GO" id="GO:0005829">
    <property type="term" value="C:cytosol"/>
    <property type="evidence" value="ECO:0007669"/>
    <property type="project" value="TreeGrafter"/>
</dbReference>